<accession>A0ABP6C2V4</accession>
<dbReference type="EMBL" id="BAAATD010000004">
    <property type="protein sequence ID" value="GAA2599643.1"/>
    <property type="molecule type" value="Genomic_DNA"/>
</dbReference>
<protein>
    <submittedName>
        <fullName evidence="2">Uncharacterized protein</fullName>
    </submittedName>
</protein>
<dbReference type="Proteomes" id="UP001501509">
    <property type="component" value="Unassembled WGS sequence"/>
</dbReference>
<feature type="region of interest" description="Disordered" evidence="1">
    <location>
        <begin position="43"/>
        <end position="100"/>
    </location>
</feature>
<reference evidence="3" key="1">
    <citation type="journal article" date="2019" name="Int. J. Syst. Evol. Microbiol.">
        <title>The Global Catalogue of Microorganisms (GCM) 10K type strain sequencing project: providing services to taxonomists for standard genome sequencing and annotation.</title>
        <authorList>
            <consortium name="The Broad Institute Genomics Platform"/>
            <consortium name="The Broad Institute Genome Sequencing Center for Infectious Disease"/>
            <person name="Wu L."/>
            <person name="Ma J."/>
        </authorList>
    </citation>
    <scope>NUCLEOTIDE SEQUENCE [LARGE SCALE GENOMIC DNA]</scope>
    <source>
        <strain evidence="3">JCM 6833</strain>
    </source>
</reference>
<evidence type="ECO:0000313" key="3">
    <source>
        <dbReference type="Proteomes" id="UP001501509"/>
    </source>
</evidence>
<organism evidence="2 3">
    <name type="scientific">Actinomadura fulvescens</name>
    <dbReference type="NCBI Taxonomy" id="46160"/>
    <lineage>
        <taxon>Bacteria</taxon>
        <taxon>Bacillati</taxon>
        <taxon>Actinomycetota</taxon>
        <taxon>Actinomycetes</taxon>
        <taxon>Streptosporangiales</taxon>
        <taxon>Thermomonosporaceae</taxon>
        <taxon>Actinomadura</taxon>
    </lineage>
</organism>
<comment type="caution">
    <text evidence="2">The sequence shown here is derived from an EMBL/GenBank/DDBJ whole genome shotgun (WGS) entry which is preliminary data.</text>
</comment>
<proteinExistence type="predicted"/>
<keyword evidence="3" id="KW-1185">Reference proteome</keyword>
<gene>
    <name evidence="2" type="ORF">GCM10010411_36540</name>
</gene>
<name>A0ABP6C2V4_9ACTN</name>
<evidence type="ECO:0000256" key="1">
    <source>
        <dbReference type="SAM" id="MobiDB-lite"/>
    </source>
</evidence>
<sequence>MAGGRSEAGPLLDEPVMDGWSLGVEGTVVVCPSVGAGFFMRREGLGGAGSVSPGSSERGAPPTGSAGSRGPLGSSECAAAPPEAAPGVRSGPAPASSSWTALCSAGGVTDPVPCPLESCRSLVPR</sequence>
<evidence type="ECO:0000313" key="2">
    <source>
        <dbReference type="EMBL" id="GAA2599643.1"/>
    </source>
</evidence>